<name>A0A6A6VIX1_9PLEO</name>
<protein>
    <submittedName>
        <fullName evidence="1">Uncharacterized protein</fullName>
    </submittedName>
</protein>
<keyword evidence="2" id="KW-1185">Reference proteome</keyword>
<sequence length="109" mass="12331">MRGWGFGSFTAIVALELSPVFFFLSRPLSSPALPFVSFFIFDQTTSQFPPFELQPWVLAVVVRLSHRTSSPASFGIFHRNLARSSKARPRLTTFSLSLPPSIFYLPLRH</sequence>
<dbReference type="Proteomes" id="UP000799440">
    <property type="component" value="Unassembled WGS sequence"/>
</dbReference>
<proteinExistence type="predicted"/>
<gene>
    <name evidence="1" type="ORF">M011DRAFT_174404</name>
</gene>
<reference evidence="1" key="1">
    <citation type="journal article" date="2020" name="Stud. Mycol.">
        <title>101 Dothideomycetes genomes: a test case for predicting lifestyles and emergence of pathogens.</title>
        <authorList>
            <person name="Haridas S."/>
            <person name="Albert R."/>
            <person name="Binder M."/>
            <person name="Bloem J."/>
            <person name="Labutti K."/>
            <person name="Salamov A."/>
            <person name="Andreopoulos B."/>
            <person name="Baker S."/>
            <person name="Barry K."/>
            <person name="Bills G."/>
            <person name="Bluhm B."/>
            <person name="Cannon C."/>
            <person name="Castanera R."/>
            <person name="Culley D."/>
            <person name="Daum C."/>
            <person name="Ezra D."/>
            <person name="Gonzalez J."/>
            <person name="Henrissat B."/>
            <person name="Kuo A."/>
            <person name="Liang C."/>
            <person name="Lipzen A."/>
            <person name="Lutzoni F."/>
            <person name="Magnuson J."/>
            <person name="Mondo S."/>
            <person name="Nolan M."/>
            <person name="Ohm R."/>
            <person name="Pangilinan J."/>
            <person name="Park H.-J."/>
            <person name="Ramirez L."/>
            <person name="Alfaro M."/>
            <person name="Sun H."/>
            <person name="Tritt A."/>
            <person name="Yoshinaga Y."/>
            <person name="Zwiers L.-H."/>
            <person name="Turgeon B."/>
            <person name="Goodwin S."/>
            <person name="Spatafora J."/>
            <person name="Crous P."/>
            <person name="Grigoriev I."/>
        </authorList>
    </citation>
    <scope>NUCLEOTIDE SEQUENCE</scope>
    <source>
        <strain evidence="1">CBS 119925</strain>
    </source>
</reference>
<accession>A0A6A6VIX1</accession>
<evidence type="ECO:0000313" key="1">
    <source>
        <dbReference type="EMBL" id="KAF2750562.1"/>
    </source>
</evidence>
<dbReference type="AlphaFoldDB" id="A0A6A6VIX1"/>
<organism evidence="1 2">
    <name type="scientific">Sporormia fimetaria CBS 119925</name>
    <dbReference type="NCBI Taxonomy" id="1340428"/>
    <lineage>
        <taxon>Eukaryota</taxon>
        <taxon>Fungi</taxon>
        <taxon>Dikarya</taxon>
        <taxon>Ascomycota</taxon>
        <taxon>Pezizomycotina</taxon>
        <taxon>Dothideomycetes</taxon>
        <taxon>Pleosporomycetidae</taxon>
        <taxon>Pleosporales</taxon>
        <taxon>Sporormiaceae</taxon>
        <taxon>Sporormia</taxon>
    </lineage>
</organism>
<dbReference type="EMBL" id="MU006563">
    <property type="protein sequence ID" value="KAF2750562.1"/>
    <property type="molecule type" value="Genomic_DNA"/>
</dbReference>
<evidence type="ECO:0000313" key="2">
    <source>
        <dbReference type="Proteomes" id="UP000799440"/>
    </source>
</evidence>